<dbReference type="InterPro" id="IPR010982">
    <property type="entry name" value="Lambda_DNA-bd_dom_sf"/>
</dbReference>
<feature type="region of interest" description="Disordered" evidence="1">
    <location>
        <begin position="32"/>
        <end position="126"/>
    </location>
</feature>
<dbReference type="CDD" id="cd00093">
    <property type="entry name" value="HTH_XRE"/>
    <property type="match status" value="1"/>
</dbReference>
<dbReference type="Gene3D" id="3.30.450.180">
    <property type="match status" value="1"/>
</dbReference>
<accession>F5APY1</accession>
<reference evidence="3" key="1">
    <citation type="journal article" date="2013" name="Sci. China Life Sci.">
        <title>Asm8, a specific LAL-type activator of 3-amino-5-hydroxybenzoate biosynthesis in ansamitocin production.</title>
        <authorList>
            <person name="Pan W."/>
            <person name="Kang Q."/>
            <person name="Wang L."/>
            <person name="Bai L."/>
            <person name="Deng Z."/>
        </authorList>
    </citation>
    <scope>NUCLEOTIDE SEQUENCE</scope>
    <source>
        <strain evidence="3">ATCC 31565</strain>
    </source>
</reference>
<protein>
    <submittedName>
        <fullName evidence="3">Putative transcriptional regulator</fullName>
    </submittedName>
</protein>
<dbReference type="Pfam" id="PF13560">
    <property type="entry name" value="HTH_31"/>
    <property type="match status" value="1"/>
</dbReference>
<dbReference type="InterPro" id="IPR001387">
    <property type="entry name" value="Cro/C1-type_HTH"/>
</dbReference>
<dbReference type="InterPro" id="IPR041413">
    <property type="entry name" value="MLTR_LBD"/>
</dbReference>
<dbReference type="EMBL" id="HQ441578">
    <property type="protein sequence ID" value="AEC53463.1"/>
    <property type="molecule type" value="Genomic_DNA"/>
</dbReference>
<dbReference type="Pfam" id="PF17765">
    <property type="entry name" value="MLTR_LBD"/>
    <property type="match status" value="1"/>
</dbReference>
<dbReference type="Gene3D" id="1.10.260.40">
    <property type="entry name" value="lambda repressor-like DNA-binding domains"/>
    <property type="match status" value="1"/>
</dbReference>
<name>F5APY1_ACTPA</name>
<sequence>MRVAQLDPAHLVQAGQVVRRQLHLQRAQVVRQLRRGPRAQHRGDHGGVGQRPGQRHLRRGAPEFPRHPRHLLGDRQVPPGHQPQRGVEPLPRAVRRTPGAPVLAGQQPARQRGVRGHAEARRPRHRDQVALGRPVGQVVLDLQRHQRRPAAQVGDRLHPGHLPRGRVGHRHVQHLPAPHQVVHGAQDLLHRGGEVPHVQVQQVEVVGPQPGQAALHRRDHALAVAARRVRVARPAQRRVLRRQHEGFPAAAGELAQPALGRAVGVGVRGVDEVAAALDVGVEQLPRLGLVRAPAVLGAERGRAQRERGDPQAGAAQQAVGVQGQWHVTSPVVVFLVPGTSLFAAVRRGKGERFLGTAFPPSAVEPVMTTPAVDRNRELAAFLRSRRERLDPGDLGLPARERARRTPGLRREEVAELAGVSVDYVVRLEQARGLRPSVEVVEALARALRLAPDERTYLFDLARRRPPGRGGLTTEAVAPLARLVADLSPLPAMLLNHRFDILAWNPELAALLVDVDTLPPARRNSMWLCLMHPDVREFYLDRERVVREGVAHMRAAWAAHPDDVALTALIGEFTEGNPEFARVWAERDVMATGRGSKALRHPEVGVLSVQYETLKPLQDPDQLLVIMRAADPGSQAAFDRLRAR</sequence>
<organism evidence="3">
    <name type="scientific">Actinosynnema pretiosum subsp. auranticum</name>
    <dbReference type="NCBI Taxonomy" id="42198"/>
    <lineage>
        <taxon>Bacteria</taxon>
        <taxon>Bacillati</taxon>
        <taxon>Actinomycetota</taxon>
        <taxon>Actinomycetes</taxon>
        <taxon>Pseudonocardiales</taxon>
        <taxon>Pseudonocardiaceae</taxon>
        <taxon>Actinosynnema</taxon>
    </lineage>
</organism>
<dbReference type="SMART" id="SM00530">
    <property type="entry name" value="HTH_XRE"/>
    <property type="match status" value="1"/>
</dbReference>
<dbReference type="SUPFAM" id="SSF47413">
    <property type="entry name" value="lambda repressor-like DNA-binding domains"/>
    <property type="match status" value="1"/>
</dbReference>
<dbReference type="PROSITE" id="PS50943">
    <property type="entry name" value="HTH_CROC1"/>
    <property type="match status" value="1"/>
</dbReference>
<dbReference type="AlphaFoldDB" id="F5APY1"/>
<dbReference type="PANTHER" id="PTHR35010">
    <property type="entry name" value="BLL4672 PROTEIN-RELATED"/>
    <property type="match status" value="1"/>
</dbReference>
<feature type="domain" description="HTH cro/C1-type" evidence="2">
    <location>
        <begin position="407"/>
        <end position="454"/>
    </location>
</feature>
<proteinExistence type="predicted"/>
<evidence type="ECO:0000259" key="2">
    <source>
        <dbReference type="PROSITE" id="PS50943"/>
    </source>
</evidence>
<dbReference type="GO" id="GO:0003677">
    <property type="term" value="F:DNA binding"/>
    <property type="evidence" value="ECO:0007669"/>
    <property type="project" value="InterPro"/>
</dbReference>
<evidence type="ECO:0000256" key="1">
    <source>
        <dbReference type="SAM" id="MobiDB-lite"/>
    </source>
</evidence>
<evidence type="ECO:0000313" key="3">
    <source>
        <dbReference type="EMBL" id="AEC53463.1"/>
    </source>
</evidence>